<name>B8IT44_METNO</name>
<dbReference type="GO" id="GO:0015774">
    <property type="term" value="P:polysaccharide transport"/>
    <property type="evidence" value="ECO:0007669"/>
    <property type="project" value="InterPro"/>
</dbReference>
<dbReference type="STRING" id="460265.Mnod_1941"/>
<dbReference type="GO" id="GO:0000271">
    <property type="term" value="P:polysaccharide biosynthetic process"/>
    <property type="evidence" value="ECO:0007669"/>
    <property type="project" value="InterPro"/>
</dbReference>
<evidence type="ECO:0000256" key="1">
    <source>
        <dbReference type="SAM" id="MobiDB-lite"/>
    </source>
</evidence>
<dbReference type="OrthoDB" id="543755at2"/>
<sequence>MDHGKLKRFWPRTPSDSEAPTPGRSRRLGSDPTSRRVRLTDRWDEGFLRLPEPKGVRDLSSIVDGLGIYYDATAPSELEIMLEEGGWETPEILARAGACIARLRTERLSLDNDPRRRALSDLIGAPAPGIRRVAIIDQARTDPTIGFGLAGATCFSAMLAAAAAEHPGAERVVVMDPSAPFGAAGHIGAEDAQRHGARLVTEPVSAWSLADACDRLFVVTSHVGFEASLAGRSVTCFGLPFYAGWGFTDDRLHLARRSRRRRPEEVFAAAYIVCSRYFDPYGDEACRLEDALDVLSLVVARQRENAARTLCLGFSAWKRRSVSETFASPGNRPVIARPMERVSAADLQGFERVIAWASRMPDGTEATCREAGLPLLRMEDGFLRSIGLGVALRPGASHVLDRSGVYYDATRPSDLEEMLQTARFDEAMLARAARLREAIVAARVSKYNVGGAPMPQPPRPGPVVLVAGQVENDASIRLGTLDLRTNAALLRKARERHPEAIIAFKPHPDVEAGLRPGSVPPEELAAHADMVLRDVSAADAIDAADHVETLTSLIGFEALLRGKTVTTHGLPFYAGWGLSESPPCPRRTRRLTLDELVAGALIAYPHYIDPRTGLPCSPEVLVRRLAEGDPALTRRTLTPEAVMKQVWSLLWRHVLHRG</sequence>
<dbReference type="InterPro" id="IPR007833">
    <property type="entry name" value="Capsule_polysaccharide_synth"/>
</dbReference>
<dbReference type="eggNOG" id="COG3563">
    <property type="taxonomic scope" value="Bacteria"/>
</dbReference>
<keyword evidence="3" id="KW-1185">Reference proteome</keyword>
<protein>
    <submittedName>
        <fullName evidence="2">Capsule polysaccharide biosynthesis protein</fullName>
    </submittedName>
</protein>
<evidence type="ECO:0000313" key="3">
    <source>
        <dbReference type="Proteomes" id="UP000008207"/>
    </source>
</evidence>
<organism evidence="2 3">
    <name type="scientific">Methylobacterium nodulans (strain LMG 21967 / CNCM I-2342 / ORS 2060)</name>
    <dbReference type="NCBI Taxonomy" id="460265"/>
    <lineage>
        <taxon>Bacteria</taxon>
        <taxon>Pseudomonadati</taxon>
        <taxon>Pseudomonadota</taxon>
        <taxon>Alphaproteobacteria</taxon>
        <taxon>Hyphomicrobiales</taxon>
        <taxon>Methylobacteriaceae</taxon>
        <taxon>Methylobacterium</taxon>
    </lineage>
</organism>
<proteinExistence type="predicted"/>
<dbReference type="Proteomes" id="UP000008207">
    <property type="component" value="Chromosome"/>
</dbReference>
<dbReference type="KEGG" id="mno:Mnod_1941"/>
<dbReference type="CDD" id="cd16439">
    <property type="entry name" value="beta_Kdo_transferase_KpsC_2"/>
    <property type="match status" value="1"/>
</dbReference>
<feature type="region of interest" description="Disordered" evidence="1">
    <location>
        <begin position="1"/>
        <end position="35"/>
    </location>
</feature>
<dbReference type="AlphaFoldDB" id="B8IT44"/>
<feature type="compositionally biased region" description="Basic residues" evidence="1">
    <location>
        <begin position="1"/>
        <end position="10"/>
    </location>
</feature>
<evidence type="ECO:0000313" key="2">
    <source>
        <dbReference type="EMBL" id="ACL56930.1"/>
    </source>
</evidence>
<reference evidence="2 3" key="1">
    <citation type="submission" date="2009-01" db="EMBL/GenBank/DDBJ databases">
        <title>Complete sequence of chromosome of Methylobacterium nodulans ORS 2060.</title>
        <authorList>
            <consortium name="US DOE Joint Genome Institute"/>
            <person name="Lucas S."/>
            <person name="Copeland A."/>
            <person name="Lapidus A."/>
            <person name="Glavina del Rio T."/>
            <person name="Dalin E."/>
            <person name="Tice H."/>
            <person name="Bruce D."/>
            <person name="Goodwin L."/>
            <person name="Pitluck S."/>
            <person name="Sims D."/>
            <person name="Brettin T."/>
            <person name="Detter J.C."/>
            <person name="Han C."/>
            <person name="Larimer F."/>
            <person name="Land M."/>
            <person name="Hauser L."/>
            <person name="Kyrpides N."/>
            <person name="Ivanova N."/>
            <person name="Marx C.J."/>
            <person name="Richardson P."/>
        </authorList>
    </citation>
    <scope>NUCLEOTIDE SEQUENCE [LARGE SCALE GENOMIC DNA]</scope>
    <source>
        <strain evidence="3">LMG 21967 / CNCM I-2342 / ORS 2060</strain>
    </source>
</reference>
<dbReference type="EMBL" id="CP001349">
    <property type="protein sequence ID" value="ACL56930.1"/>
    <property type="molecule type" value="Genomic_DNA"/>
</dbReference>
<accession>B8IT44</accession>
<dbReference type="Pfam" id="PF05159">
    <property type="entry name" value="Capsule_synth"/>
    <property type="match status" value="3"/>
</dbReference>
<dbReference type="HOGENOM" id="CLU_025998_0_0_5"/>
<gene>
    <name evidence="2" type="ordered locus">Mnod_1941</name>
</gene>